<gene>
    <name evidence="1" type="ORF">ACFFIT_00420</name>
</gene>
<accession>A0ABV6C6I5</accession>
<protein>
    <submittedName>
        <fullName evidence="1">Uncharacterized protein</fullName>
    </submittedName>
</protein>
<dbReference type="EMBL" id="JBHLXE010000012">
    <property type="protein sequence ID" value="MFC0178577.1"/>
    <property type="molecule type" value="Genomic_DNA"/>
</dbReference>
<name>A0ABV6C6I5_9GAMM</name>
<dbReference type="RefSeq" id="WP_385875369.1">
    <property type="nucleotide sequence ID" value="NZ_JBHLXE010000012.1"/>
</dbReference>
<evidence type="ECO:0000313" key="1">
    <source>
        <dbReference type="EMBL" id="MFC0178577.1"/>
    </source>
</evidence>
<proteinExistence type="predicted"/>
<organism evidence="1 2">
    <name type="scientific">Thorsellia kenyensis</name>
    <dbReference type="NCBI Taxonomy" id="1549888"/>
    <lineage>
        <taxon>Bacteria</taxon>
        <taxon>Pseudomonadati</taxon>
        <taxon>Pseudomonadota</taxon>
        <taxon>Gammaproteobacteria</taxon>
        <taxon>Enterobacterales</taxon>
        <taxon>Thorselliaceae</taxon>
        <taxon>Thorsellia</taxon>
    </lineage>
</organism>
<sequence>MGQKKSSPLGLKIEVSFNNAEILNDQKVLTIVTKEEATDSEVTIKGFSYDVNNVIDETNDAEFTATIIQMAIERLSILRDEIAQNNQSEVH</sequence>
<dbReference type="Proteomes" id="UP001589758">
    <property type="component" value="Unassembled WGS sequence"/>
</dbReference>
<keyword evidence="2" id="KW-1185">Reference proteome</keyword>
<evidence type="ECO:0000313" key="2">
    <source>
        <dbReference type="Proteomes" id="UP001589758"/>
    </source>
</evidence>
<comment type="caution">
    <text evidence="1">The sequence shown here is derived from an EMBL/GenBank/DDBJ whole genome shotgun (WGS) entry which is preliminary data.</text>
</comment>
<reference evidence="1 2" key="1">
    <citation type="submission" date="2024-09" db="EMBL/GenBank/DDBJ databases">
        <authorList>
            <person name="Sun Q."/>
            <person name="Mori K."/>
        </authorList>
    </citation>
    <scope>NUCLEOTIDE SEQUENCE [LARGE SCALE GENOMIC DNA]</scope>
    <source>
        <strain evidence="1 2">CCM 8545</strain>
    </source>
</reference>